<keyword evidence="1" id="KW-1133">Transmembrane helix</keyword>
<dbReference type="Proteomes" id="UP000186817">
    <property type="component" value="Unassembled WGS sequence"/>
</dbReference>
<sequence>MANKRNPQAAVLLGTGSKQTMSTSDGKRATVLATLAVLAAALATWTLLGRSRSSTPSTRCTGEELQQLLAVLKELARRFFLVCQDVASISKSVRTKMAAGQVQISEETLRDQLTKQCEVFEKLRQLQQEVAQRHGMSEERLEELQKAAAEDPEVRSYEAGFRTMLDDALQGQSPVLPNVQIPEALTKEKALKIQKAAEEAEQEEALGLMRGSTVSLRKLGEFLAVAHKNAWERVFKAHANILGEHGAEVYYSAAAIYAKDEDFLQQKTRLEEAHQKRMIQLFQPDGNGNVTVNG</sequence>
<dbReference type="OMA" id="HANILGE"/>
<reference evidence="2 3" key="1">
    <citation type="submission" date="2016-02" db="EMBL/GenBank/DDBJ databases">
        <title>Genome analysis of coral dinoflagellate symbionts highlights evolutionary adaptations to a symbiotic lifestyle.</title>
        <authorList>
            <person name="Aranda M."/>
            <person name="Li Y."/>
            <person name="Liew Y.J."/>
            <person name="Baumgarten S."/>
            <person name="Simakov O."/>
            <person name="Wilson M."/>
            <person name="Piel J."/>
            <person name="Ashoor H."/>
            <person name="Bougouffa S."/>
            <person name="Bajic V.B."/>
            <person name="Ryu T."/>
            <person name="Ravasi T."/>
            <person name="Bayer T."/>
            <person name="Micklem G."/>
            <person name="Kim H."/>
            <person name="Bhak J."/>
            <person name="Lajeunesse T.C."/>
            <person name="Voolstra C.R."/>
        </authorList>
    </citation>
    <scope>NUCLEOTIDE SEQUENCE [LARGE SCALE GENOMIC DNA]</scope>
    <source>
        <strain evidence="2 3">CCMP2467</strain>
    </source>
</reference>
<keyword evidence="3" id="KW-1185">Reference proteome</keyword>
<gene>
    <name evidence="2" type="ORF">AK812_SmicGene4609</name>
</gene>
<evidence type="ECO:0000256" key="1">
    <source>
        <dbReference type="SAM" id="Phobius"/>
    </source>
</evidence>
<organism evidence="2 3">
    <name type="scientific">Symbiodinium microadriaticum</name>
    <name type="common">Dinoflagellate</name>
    <name type="synonym">Zooxanthella microadriatica</name>
    <dbReference type="NCBI Taxonomy" id="2951"/>
    <lineage>
        <taxon>Eukaryota</taxon>
        <taxon>Sar</taxon>
        <taxon>Alveolata</taxon>
        <taxon>Dinophyceae</taxon>
        <taxon>Suessiales</taxon>
        <taxon>Symbiodiniaceae</taxon>
        <taxon>Symbiodinium</taxon>
    </lineage>
</organism>
<dbReference type="EMBL" id="LSRX01000057">
    <property type="protein sequence ID" value="OLQ11549.1"/>
    <property type="molecule type" value="Genomic_DNA"/>
</dbReference>
<feature type="transmembrane region" description="Helical" evidence="1">
    <location>
        <begin position="29"/>
        <end position="48"/>
    </location>
</feature>
<dbReference type="AlphaFoldDB" id="A0A1Q9EVW4"/>
<dbReference type="OrthoDB" id="443257at2759"/>
<protein>
    <submittedName>
        <fullName evidence="2">Uncharacterized protein</fullName>
    </submittedName>
</protein>
<evidence type="ECO:0000313" key="2">
    <source>
        <dbReference type="EMBL" id="OLQ11549.1"/>
    </source>
</evidence>
<name>A0A1Q9EVW4_SYMMI</name>
<comment type="caution">
    <text evidence="2">The sequence shown here is derived from an EMBL/GenBank/DDBJ whole genome shotgun (WGS) entry which is preliminary data.</text>
</comment>
<evidence type="ECO:0000313" key="3">
    <source>
        <dbReference type="Proteomes" id="UP000186817"/>
    </source>
</evidence>
<proteinExistence type="predicted"/>
<accession>A0A1Q9EVW4</accession>
<keyword evidence="1" id="KW-0472">Membrane</keyword>
<keyword evidence="1" id="KW-0812">Transmembrane</keyword>